<comment type="caution">
    <text evidence="1">The sequence shown here is derived from an EMBL/GenBank/DDBJ whole genome shotgun (WGS) entry which is preliminary data.</text>
</comment>
<dbReference type="AlphaFoldDB" id="A0A9P5ATA7"/>
<evidence type="ECO:0000313" key="2">
    <source>
        <dbReference type="Proteomes" id="UP000730481"/>
    </source>
</evidence>
<protein>
    <submittedName>
        <fullName evidence="1">Feruloyl esterase</fullName>
    </submittedName>
</protein>
<reference evidence="1" key="1">
    <citation type="journal article" date="2017" name="Mycologia">
        <title>Fusarium algeriense, sp. nov., a novel toxigenic crown rot pathogen of durum wheat from Algeria is nested in the Fusarium burgessii species complex.</title>
        <authorList>
            <person name="Laraba I."/>
            <person name="Keddad A."/>
            <person name="Boureghda H."/>
            <person name="Abdallah N."/>
            <person name="Vaughan M.M."/>
            <person name="Proctor R.H."/>
            <person name="Busman M."/>
            <person name="O'Donnell K."/>
        </authorList>
    </citation>
    <scope>NUCLEOTIDE SEQUENCE</scope>
    <source>
        <strain evidence="1">NRRL 25174</strain>
    </source>
</reference>
<gene>
    <name evidence="1" type="ORF">FBEOM_1831</name>
</gene>
<evidence type="ECO:0000313" key="1">
    <source>
        <dbReference type="EMBL" id="KAF4344237.1"/>
    </source>
</evidence>
<name>A0A9P5ATA7_9HYPO</name>
<dbReference type="Proteomes" id="UP000730481">
    <property type="component" value="Unassembled WGS sequence"/>
</dbReference>
<reference evidence="1" key="2">
    <citation type="submission" date="2020-02" db="EMBL/GenBank/DDBJ databases">
        <title>Identification and distribution of gene clusters putatively required for synthesis of sphingolipid metabolism inhibitors in phylogenetically diverse species of the filamentous fungus Fusarium.</title>
        <authorList>
            <person name="Kim H.-S."/>
            <person name="Busman M."/>
            <person name="Brown D.W."/>
            <person name="Divon H."/>
            <person name="Uhlig S."/>
            <person name="Proctor R.H."/>
        </authorList>
    </citation>
    <scope>NUCLEOTIDE SEQUENCE</scope>
    <source>
        <strain evidence="1">NRRL 25174</strain>
    </source>
</reference>
<keyword evidence="2" id="KW-1185">Reference proteome</keyword>
<proteinExistence type="predicted"/>
<dbReference type="EMBL" id="PVQB02000060">
    <property type="protein sequence ID" value="KAF4344237.1"/>
    <property type="molecule type" value="Genomic_DNA"/>
</dbReference>
<sequence length="339" mass="38750">MTQDTTVPKLVTVIITTSPTPSSPSTELVSAILESFERHCHALTLCNVIVVFDAFDQIVSTARLKKGQVTPQQAADFEEYKNNVKDLILTKYRHADATLTQRYDTAEYGSPKPENRVDYTISQTSDKKVIFIEPSRRLGFGLAVRSALRVTETPFVWVQQHDWALLADLPIQPLLQIMQAHDLDPETPIKYICLAAVRMLSYAMSEQHHVLRTLSSNLTGKYEDPTHPGVKIPLTPMYFWHDKPHLASTTHYLERVFPSRLAMLRGDFIEDKIGQRARAQMKEGLWTKWATWLYYPEDGKQLCLKHLQGRTWEGAERQADRAAMWRERNEAERAAQDGG</sequence>
<dbReference type="OrthoDB" id="414322at2759"/>
<accession>A0A9P5ATA7</accession>
<organism evidence="1 2">
    <name type="scientific">Fusarium beomiforme</name>
    <dbReference type="NCBI Taxonomy" id="44412"/>
    <lineage>
        <taxon>Eukaryota</taxon>
        <taxon>Fungi</taxon>
        <taxon>Dikarya</taxon>
        <taxon>Ascomycota</taxon>
        <taxon>Pezizomycotina</taxon>
        <taxon>Sordariomycetes</taxon>
        <taxon>Hypocreomycetidae</taxon>
        <taxon>Hypocreales</taxon>
        <taxon>Nectriaceae</taxon>
        <taxon>Fusarium</taxon>
        <taxon>Fusarium burgessii species complex</taxon>
    </lineage>
</organism>